<dbReference type="AlphaFoldDB" id="A0A0C2NN03"/>
<dbReference type="RefSeq" id="WP_040988443.1">
    <property type="nucleotide sequence ID" value="NZ_JBFRUC010000015.1"/>
</dbReference>
<accession>A0A0C2NTH4</accession>
<keyword evidence="1" id="KW-0489">Methyltransferase</keyword>
<dbReference type="Proteomes" id="UP000031672">
    <property type="component" value="Unassembled WGS sequence"/>
</dbReference>
<gene>
    <name evidence="1" type="ORF">OJ16_06180</name>
</gene>
<proteinExistence type="predicted"/>
<keyword evidence="1" id="KW-0808">Transferase</keyword>
<comment type="caution">
    <text evidence="1">The sequence shown here is derived from an EMBL/GenBank/DDBJ whole genome shotgun (WGS) entry which is preliminary data.</text>
</comment>
<name>A0A0C2NN03_9VIBR</name>
<keyword evidence="2" id="KW-1185">Reference proteome</keyword>
<accession>A0A0C2NN03</accession>
<reference evidence="1 2" key="1">
    <citation type="submission" date="2014-11" db="EMBL/GenBank/DDBJ databases">
        <title>Draft Genome Sequence of Vibrio piscirenalis strains CECT 8603T and CECT 8604, two marine Gammaproteobacterium isolated from cultured gilthead sea bream (Sparus aurata).</title>
        <authorList>
            <person name="Arahal D.R."/>
            <person name="Rodrigo-Torres L."/>
            <person name="Lucena T."/>
            <person name="Pujalte M.J."/>
        </authorList>
    </citation>
    <scope>NUCLEOTIDE SEQUENCE [LARGE SCALE GENOMIC DNA]</scope>
    <source>
        <strain evidence="1 2">DCR 1-4-2</strain>
    </source>
</reference>
<sequence length="58" mass="6850">MESILVQLRQEFYSHIRSLQAYAQPNSQPTLSVLTEDELKELEHAWIELSVWQRAQAH</sequence>
<organism evidence="1 2">
    <name type="scientific">Vibrio renipiscarius</name>
    <dbReference type="NCBI Taxonomy" id="1461322"/>
    <lineage>
        <taxon>Bacteria</taxon>
        <taxon>Pseudomonadati</taxon>
        <taxon>Pseudomonadota</taxon>
        <taxon>Gammaproteobacteria</taxon>
        <taxon>Vibrionales</taxon>
        <taxon>Vibrionaceae</taxon>
        <taxon>Vibrio</taxon>
    </lineage>
</organism>
<evidence type="ECO:0000313" key="2">
    <source>
        <dbReference type="Proteomes" id="UP000031672"/>
    </source>
</evidence>
<dbReference type="EMBL" id="JTKH01000006">
    <property type="protein sequence ID" value="KII80876.1"/>
    <property type="molecule type" value="Genomic_DNA"/>
</dbReference>
<evidence type="ECO:0000313" key="1">
    <source>
        <dbReference type="EMBL" id="KII80876.1"/>
    </source>
</evidence>
<keyword evidence="1" id="KW-0830">Ubiquinone</keyword>
<dbReference type="GO" id="GO:0032259">
    <property type="term" value="P:methylation"/>
    <property type="evidence" value="ECO:0007669"/>
    <property type="project" value="UniProtKB-KW"/>
</dbReference>
<protein>
    <submittedName>
        <fullName evidence="1">3-demethylubiquinone-9 3-methyltransferase</fullName>
    </submittedName>
</protein>
<dbReference type="GO" id="GO:0008168">
    <property type="term" value="F:methyltransferase activity"/>
    <property type="evidence" value="ECO:0007669"/>
    <property type="project" value="UniProtKB-KW"/>
</dbReference>
<dbReference type="STRING" id="1461322.OJ16_06180"/>